<dbReference type="AlphaFoldDB" id="V6IYX7"/>
<dbReference type="eggNOG" id="ENOG502Z9P5">
    <property type="taxonomic scope" value="Bacteria"/>
</dbReference>
<evidence type="ECO:0000313" key="1">
    <source>
        <dbReference type="EMBL" id="EST11996.1"/>
    </source>
</evidence>
<sequence length="685" mass="79591">MKALSVFCSDEINKKNLKMTISAMEKAIVNSINGFPVYFGHNHHKPIGWTQPLGLVIEPSIVKALGEGYIAENAIDEKKVKSRVLSYEYAKELEDVMPFKNELDTKLSQYYTGNKKYCNNESAAVVDRGIVRRVFPDLFKNEDKKGLIDITNLNPIAPGVFKIEDFVVFAHNYYRRSLSRLNSLNIEFLELLQKTSENKDLKVKIALDEDLIGLVKSYGMKFEFQYWRGPYFTDNLSVIPDGVTIYEASEDEKLFMGVSSTELGWYFQDGKRTFECEEIADEPSYGISNDHFGCRYVHSMLDDSTNYPIHLDGAIRLYDEEKMASRLEIDIKHAPKNTKYTKLWRVDGQIEVSLWKRLIGDYYRDNSLVGEYLEGKQEKSKNEVNIPAEEVHQFNILNYIPKIINPGDGVRLLISYKKHHGTNYNNDVYFEINECIYDGENEQQCIDNCVVGLIKLLKSDHIKIDLDGDINFIEYNDLITNFATVKFQGKDSFTNARIILNNICKICESWAGKGQNRLISFNLGLEYEQNDIYFSYIGYVNDILKWFKDGFIDFPTEEDKMGNWCEQTAVNMKNLFNNDTKMDIKRVLNENGTFTIPRHFLSEQKFKSNWDKEKQCEVISLQLKKEEIKFIRKNNIGINRPCWIKKSKCSKCGHNYRDCNCIKEVDENVREIILEKVFLSPYWIS</sequence>
<dbReference type="PATRIC" id="fig|1395513.3.peg.1992"/>
<accession>V6IYX7</accession>
<evidence type="ECO:0000313" key="2">
    <source>
        <dbReference type="Proteomes" id="UP000018296"/>
    </source>
</evidence>
<organism evidence="1 2">
    <name type="scientific">Sporolactobacillus laevolacticus DSM 442</name>
    <dbReference type="NCBI Taxonomy" id="1395513"/>
    <lineage>
        <taxon>Bacteria</taxon>
        <taxon>Bacillati</taxon>
        <taxon>Bacillota</taxon>
        <taxon>Bacilli</taxon>
        <taxon>Bacillales</taxon>
        <taxon>Sporolactobacillaceae</taxon>
        <taxon>Sporolactobacillus</taxon>
    </lineage>
</organism>
<comment type="caution">
    <text evidence="1">The sequence shown here is derived from an EMBL/GenBank/DDBJ whole genome shotgun (WGS) entry which is preliminary data.</text>
</comment>
<proteinExistence type="predicted"/>
<name>V6IYX7_9BACL</name>
<keyword evidence="2" id="KW-1185">Reference proteome</keyword>
<reference evidence="1 2" key="1">
    <citation type="journal article" date="2013" name="Genome Announc.">
        <title>Genome Sequence of Sporolactobacillus laevolacticus DSM442, an Efficient Polymer-Grade D-Lactate Producer from Agricultural Waste Cottonseed as a Nitrogen Source.</title>
        <authorList>
            <person name="Wang H."/>
            <person name="Wang L."/>
            <person name="Ju J."/>
            <person name="Yu B."/>
            <person name="Ma Y."/>
        </authorList>
    </citation>
    <scope>NUCLEOTIDE SEQUENCE [LARGE SCALE GENOMIC DNA]</scope>
    <source>
        <strain evidence="1 2">DSM 442</strain>
    </source>
</reference>
<dbReference type="Proteomes" id="UP000018296">
    <property type="component" value="Unassembled WGS sequence"/>
</dbReference>
<gene>
    <name evidence="1" type="ORF">P343_09880</name>
</gene>
<protein>
    <submittedName>
        <fullName evidence="1">Uncharacterized protein</fullName>
    </submittedName>
</protein>
<dbReference type="EMBL" id="AWTC01000008">
    <property type="protein sequence ID" value="EST11996.1"/>
    <property type="molecule type" value="Genomic_DNA"/>
</dbReference>